<evidence type="ECO:0000313" key="7">
    <source>
        <dbReference type="Proteomes" id="UP001595555"/>
    </source>
</evidence>
<evidence type="ECO:0000256" key="4">
    <source>
        <dbReference type="SAM" id="Phobius"/>
    </source>
</evidence>
<dbReference type="InterPro" id="IPR003661">
    <property type="entry name" value="HisK_dim/P_dom"/>
</dbReference>
<evidence type="ECO:0000256" key="3">
    <source>
        <dbReference type="ARBA" id="ARBA00022553"/>
    </source>
</evidence>
<feature type="transmembrane region" description="Helical" evidence="4">
    <location>
        <begin position="29"/>
        <end position="53"/>
    </location>
</feature>
<feature type="domain" description="Histidine kinase" evidence="5">
    <location>
        <begin position="225"/>
        <end position="457"/>
    </location>
</feature>
<dbReference type="InterPro" id="IPR005467">
    <property type="entry name" value="His_kinase_dom"/>
</dbReference>
<dbReference type="SUPFAM" id="SSF55874">
    <property type="entry name" value="ATPase domain of HSP90 chaperone/DNA topoisomerase II/histidine kinase"/>
    <property type="match status" value="1"/>
</dbReference>
<dbReference type="GO" id="GO:0005524">
    <property type="term" value="F:ATP binding"/>
    <property type="evidence" value="ECO:0007669"/>
    <property type="project" value="UniProtKB-KW"/>
</dbReference>
<keyword evidence="6" id="KW-0547">Nucleotide-binding</keyword>
<dbReference type="Gene3D" id="1.10.287.130">
    <property type="match status" value="1"/>
</dbReference>
<feature type="transmembrane region" description="Helical" evidence="4">
    <location>
        <begin position="131"/>
        <end position="151"/>
    </location>
</feature>
<evidence type="ECO:0000256" key="2">
    <source>
        <dbReference type="ARBA" id="ARBA00012438"/>
    </source>
</evidence>
<organism evidence="6 7">
    <name type="scientific">Cellvibrio fontiphilus</name>
    <dbReference type="NCBI Taxonomy" id="1815559"/>
    <lineage>
        <taxon>Bacteria</taxon>
        <taxon>Pseudomonadati</taxon>
        <taxon>Pseudomonadota</taxon>
        <taxon>Gammaproteobacteria</taxon>
        <taxon>Cellvibrionales</taxon>
        <taxon>Cellvibrionaceae</taxon>
        <taxon>Cellvibrio</taxon>
    </lineage>
</organism>
<evidence type="ECO:0000313" key="6">
    <source>
        <dbReference type="EMBL" id="MFC3115958.1"/>
    </source>
</evidence>
<dbReference type="InterPro" id="IPR003594">
    <property type="entry name" value="HATPase_dom"/>
</dbReference>
<dbReference type="CDD" id="cd00082">
    <property type="entry name" value="HisKA"/>
    <property type="match status" value="1"/>
</dbReference>
<keyword evidence="4" id="KW-1133">Transmembrane helix</keyword>
<comment type="catalytic activity">
    <reaction evidence="1">
        <text>ATP + protein L-histidine = ADP + protein N-phospho-L-histidine.</text>
        <dbReference type="EC" id="2.7.13.3"/>
    </reaction>
</comment>
<evidence type="ECO:0000259" key="5">
    <source>
        <dbReference type="PROSITE" id="PS50109"/>
    </source>
</evidence>
<dbReference type="CDD" id="cd00075">
    <property type="entry name" value="HATPase"/>
    <property type="match status" value="1"/>
</dbReference>
<accession>A0ABV7FJE3</accession>
<dbReference type="InterPro" id="IPR036890">
    <property type="entry name" value="HATPase_C_sf"/>
</dbReference>
<dbReference type="InterPro" id="IPR036097">
    <property type="entry name" value="HisK_dim/P_sf"/>
</dbReference>
<feature type="transmembrane region" description="Helical" evidence="4">
    <location>
        <begin position="171"/>
        <end position="189"/>
    </location>
</feature>
<dbReference type="PANTHER" id="PTHR43547">
    <property type="entry name" value="TWO-COMPONENT HISTIDINE KINASE"/>
    <property type="match status" value="1"/>
</dbReference>
<comment type="caution">
    <text evidence="6">The sequence shown here is derived from an EMBL/GenBank/DDBJ whole genome shotgun (WGS) entry which is preliminary data.</text>
</comment>
<proteinExistence type="predicted"/>
<name>A0ABV7FJE3_9GAMM</name>
<dbReference type="RefSeq" id="WP_378118771.1">
    <property type="nucleotide sequence ID" value="NZ_JBHRTF010000004.1"/>
</dbReference>
<keyword evidence="6" id="KW-0067">ATP-binding</keyword>
<dbReference type="Proteomes" id="UP001595555">
    <property type="component" value="Unassembled WGS sequence"/>
</dbReference>
<dbReference type="SMART" id="SM00387">
    <property type="entry name" value="HATPase_c"/>
    <property type="match status" value="1"/>
</dbReference>
<feature type="transmembrane region" description="Helical" evidence="4">
    <location>
        <begin position="195"/>
        <end position="215"/>
    </location>
</feature>
<dbReference type="PANTHER" id="PTHR43547:SF2">
    <property type="entry name" value="HYBRID SIGNAL TRANSDUCTION HISTIDINE KINASE C"/>
    <property type="match status" value="1"/>
</dbReference>
<sequence length="457" mass="51702">MYSILPAIVAFLFLFFGLYVAHSKGLNRVTAAFLILCITTFFWQFVWAILFQVENPKLAQNLMDLGWLLILFLPTSLFHFLVELTGQQNQKRKVYASYIFSTFLAATHVTTDLVINGSYHYFWGYYPKAGLLHFLHVLQTATVVIYGLYIAYRKQQLVQAGEKTKLQYCSVALLIFSLSAVDYLCNYGFEFYPPGVVFIAVGLGLIALATVRYHAMDDSRMLVASIAHEMRTPLASLKLQSRVLTEHLPELIAGYNLAREEGLLRQPISEQTLVHLGRTAKILEREVVQANHAIDMLMALTTAHYLNEKDFKHFSMKECVELAVSRVPYKNDAEKIVSVDVKSDFVVLASNEFLTFVLINLIKNSLDALRGKERGSIKITIIADQAGNRLEFLDNGVGIDEKILPHIFDRFFTTKDRSGNSGVGLTFCRKVMESFGGSINCESKLGEYTRFTLSFKK</sequence>
<keyword evidence="4" id="KW-0472">Membrane</keyword>
<dbReference type="Gene3D" id="3.30.565.10">
    <property type="entry name" value="Histidine kinase-like ATPase, C-terminal domain"/>
    <property type="match status" value="1"/>
</dbReference>
<protein>
    <recommendedName>
        <fullName evidence="2">histidine kinase</fullName>
        <ecNumber evidence="2">2.7.13.3</ecNumber>
    </recommendedName>
</protein>
<evidence type="ECO:0000256" key="1">
    <source>
        <dbReference type="ARBA" id="ARBA00000085"/>
    </source>
</evidence>
<dbReference type="SUPFAM" id="SSF47384">
    <property type="entry name" value="Homodimeric domain of signal transducing histidine kinase"/>
    <property type="match status" value="1"/>
</dbReference>
<dbReference type="Pfam" id="PF16927">
    <property type="entry name" value="HisKA_7TM"/>
    <property type="match status" value="1"/>
</dbReference>
<dbReference type="EMBL" id="JBHRTF010000004">
    <property type="protein sequence ID" value="MFC3115958.1"/>
    <property type="molecule type" value="Genomic_DNA"/>
</dbReference>
<keyword evidence="4" id="KW-0812">Transmembrane</keyword>
<feature type="transmembrane region" description="Helical" evidence="4">
    <location>
        <begin position="94"/>
        <end position="111"/>
    </location>
</feature>
<reference evidence="7" key="1">
    <citation type="journal article" date="2019" name="Int. J. Syst. Evol. Microbiol.">
        <title>The Global Catalogue of Microorganisms (GCM) 10K type strain sequencing project: providing services to taxonomists for standard genome sequencing and annotation.</title>
        <authorList>
            <consortium name="The Broad Institute Genomics Platform"/>
            <consortium name="The Broad Institute Genome Sequencing Center for Infectious Disease"/>
            <person name="Wu L."/>
            <person name="Ma J."/>
        </authorList>
    </citation>
    <scope>NUCLEOTIDE SEQUENCE [LARGE SCALE GENOMIC DNA]</scope>
    <source>
        <strain evidence="7">KCTC 52237</strain>
    </source>
</reference>
<dbReference type="EC" id="2.7.13.3" evidence="2"/>
<dbReference type="Pfam" id="PF02518">
    <property type="entry name" value="HATPase_c"/>
    <property type="match status" value="1"/>
</dbReference>
<dbReference type="PRINTS" id="PR00344">
    <property type="entry name" value="BCTRLSENSOR"/>
</dbReference>
<keyword evidence="7" id="KW-1185">Reference proteome</keyword>
<keyword evidence="3" id="KW-0597">Phosphoprotein</keyword>
<gene>
    <name evidence="6" type="ORF">ACFODX_10345</name>
</gene>
<feature type="transmembrane region" description="Helical" evidence="4">
    <location>
        <begin position="65"/>
        <end position="82"/>
    </location>
</feature>
<dbReference type="PROSITE" id="PS50109">
    <property type="entry name" value="HIS_KIN"/>
    <property type="match status" value="1"/>
</dbReference>
<feature type="transmembrane region" description="Helical" evidence="4">
    <location>
        <begin position="6"/>
        <end position="22"/>
    </location>
</feature>
<dbReference type="InterPro" id="IPR031621">
    <property type="entry name" value="HisKA_7TM"/>
</dbReference>
<dbReference type="InterPro" id="IPR004358">
    <property type="entry name" value="Sig_transdc_His_kin-like_C"/>
</dbReference>